<dbReference type="EMBL" id="JASBWV010000003">
    <property type="protein sequence ID" value="KAJ9126925.1"/>
    <property type="molecule type" value="Genomic_DNA"/>
</dbReference>
<sequence>MVSQSTVKTNSIHHTTLPPDTLGADRTGLTDARSRELRRTSSTGTSAIDRLDESAQILATTLPVTLQSGKTTVPLTGASGATGLSGHGEGGTRDTTNSMPAVDTAGVTTSHSGASARSWWKSRRRLQRPPPAKRRPRNRLHKNPPIDEVPRHPKQHRQGRPRHHIFRGLRDDVRTVGLSVRRIAEGIVCLLLLVYDVPKNTTRRLMVYIRDRMRYERDLLEQCIQFYRNGANITPEAEAKIVSRVLQSLEEDFARKCALSSRSGNTSDSSSDT</sequence>
<reference evidence="1" key="1">
    <citation type="submission" date="2023-04" db="EMBL/GenBank/DDBJ databases">
        <title>Draft Genome sequencing of Naganishia species isolated from polar environments using Oxford Nanopore Technology.</title>
        <authorList>
            <person name="Leo P."/>
            <person name="Venkateswaran K."/>
        </authorList>
    </citation>
    <scope>NUCLEOTIDE SEQUENCE</scope>
    <source>
        <strain evidence="1">DBVPG 5303</strain>
    </source>
</reference>
<proteinExistence type="predicted"/>
<protein>
    <submittedName>
        <fullName evidence="1">Uncharacterized protein</fullName>
    </submittedName>
</protein>
<comment type="caution">
    <text evidence="1">The sequence shown here is derived from an EMBL/GenBank/DDBJ whole genome shotgun (WGS) entry which is preliminary data.</text>
</comment>
<accession>A0ACC2XSB5</accession>
<keyword evidence="2" id="KW-1185">Reference proteome</keyword>
<organism evidence="1 2">
    <name type="scientific">Naganishia onofrii</name>
    <dbReference type="NCBI Taxonomy" id="1851511"/>
    <lineage>
        <taxon>Eukaryota</taxon>
        <taxon>Fungi</taxon>
        <taxon>Dikarya</taxon>
        <taxon>Basidiomycota</taxon>
        <taxon>Agaricomycotina</taxon>
        <taxon>Tremellomycetes</taxon>
        <taxon>Filobasidiales</taxon>
        <taxon>Filobasidiaceae</taxon>
        <taxon>Naganishia</taxon>
    </lineage>
</organism>
<dbReference type="Proteomes" id="UP001234202">
    <property type="component" value="Unassembled WGS sequence"/>
</dbReference>
<gene>
    <name evidence="1" type="ORF">QFC24_001156</name>
</gene>
<evidence type="ECO:0000313" key="2">
    <source>
        <dbReference type="Proteomes" id="UP001234202"/>
    </source>
</evidence>
<evidence type="ECO:0000313" key="1">
    <source>
        <dbReference type="EMBL" id="KAJ9126925.1"/>
    </source>
</evidence>
<name>A0ACC2XSB5_9TREE</name>